<dbReference type="Proteomes" id="UP000008367">
    <property type="component" value="Unassembled WGS sequence"/>
</dbReference>
<dbReference type="STRING" id="669.AL538_01750"/>
<evidence type="ECO:0000313" key="2">
    <source>
        <dbReference type="Proteomes" id="UP000008367"/>
    </source>
</evidence>
<protein>
    <submittedName>
        <fullName evidence="1">Uncharacterized protein</fullName>
    </submittedName>
</protein>
<organism evidence="1 2">
    <name type="scientific">Vibrio harveyi</name>
    <name type="common">Beneckea harveyi</name>
    <dbReference type="NCBI Taxonomy" id="669"/>
    <lineage>
        <taxon>Bacteria</taxon>
        <taxon>Pseudomonadati</taxon>
        <taxon>Pseudomonadota</taxon>
        <taxon>Gammaproteobacteria</taxon>
        <taxon>Vibrionales</taxon>
        <taxon>Vibrionaceae</taxon>
        <taxon>Vibrio</taxon>
    </lineage>
</organism>
<reference evidence="1 2" key="1">
    <citation type="submission" date="2012-10" db="EMBL/GenBank/DDBJ databases">
        <title>Genome sequence of Vibrio Cholerae HENC-02.</title>
        <authorList>
            <person name="Eppinger M."/>
            <person name="Hasan N.A."/>
            <person name="Sengamalay N."/>
            <person name="Hine E."/>
            <person name="Su Q."/>
            <person name="Daugherty S.C."/>
            <person name="Young S."/>
            <person name="Sadzewicz L."/>
            <person name="Tallon L."/>
            <person name="Cebula T.A."/>
            <person name="Ravel J."/>
            <person name="Colwell R.R."/>
        </authorList>
    </citation>
    <scope>NUCLEOTIDE SEQUENCE [LARGE SCALE GENOMIC DNA]</scope>
    <source>
        <strain evidence="1 2">HENC-02</strain>
    </source>
</reference>
<sequence length="142" mass="16397">MTDADIELQHLWLEVQAERWQSLSRFLFSYYCYKHNLVSKTNKVCWETARALLPCSKTITGRKHAVIEPLIPEDTVVGLLKTISKDGDMSFEIMANTLDTFLRYVVISKQEKAQLKPNMPASWYQQESKPLMARFELAGIVI</sequence>
<proteinExistence type="predicted"/>
<evidence type="ECO:0000313" key="1">
    <source>
        <dbReference type="EMBL" id="EKM28218.1"/>
    </source>
</evidence>
<comment type="caution">
    <text evidence="1">The sequence shown here is derived from an EMBL/GenBank/DDBJ whole genome shotgun (WGS) entry which is preliminary data.</text>
</comment>
<gene>
    <name evidence="1" type="ORF">VCHENC02_5859</name>
</gene>
<accession>A0A454CPA6</accession>
<dbReference type="AlphaFoldDB" id="A0A454CPA6"/>
<name>A0A454CPA6_VIBHA</name>
<dbReference type="RefSeq" id="WP_009703517.1">
    <property type="nucleotide sequence ID" value="NZ_BBKY01000072.1"/>
</dbReference>
<dbReference type="EMBL" id="AJSR01002628">
    <property type="protein sequence ID" value="EKM28218.1"/>
    <property type="molecule type" value="Genomic_DNA"/>
</dbReference>